<gene>
    <name evidence="4" type="ORF">J3U87_01655</name>
</gene>
<dbReference type="RefSeq" id="WP_237381281.1">
    <property type="nucleotide sequence ID" value="NZ_CP071793.1"/>
</dbReference>
<dbReference type="Proteomes" id="UP000663929">
    <property type="component" value="Chromosome"/>
</dbReference>
<accession>A0A8A4TQ87</accession>
<proteinExistence type="predicted"/>
<dbReference type="CDD" id="cd17569">
    <property type="entry name" value="REC_HupR-like"/>
    <property type="match status" value="1"/>
</dbReference>
<dbReference type="InterPro" id="IPR013976">
    <property type="entry name" value="HDOD"/>
</dbReference>
<evidence type="ECO:0000259" key="2">
    <source>
        <dbReference type="PROSITE" id="PS50110"/>
    </source>
</evidence>
<dbReference type="PIRSF" id="PIRSF036883">
    <property type="entry name" value="RR_HD-GYP_mod"/>
    <property type="match status" value="1"/>
</dbReference>
<dbReference type="PROSITE" id="PS50110">
    <property type="entry name" value="RESPONSE_REGULATORY"/>
    <property type="match status" value="1"/>
</dbReference>
<feature type="modified residue" description="4-aspartylphosphate" evidence="1">
    <location>
        <position position="55"/>
    </location>
</feature>
<reference evidence="4" key="1">
    <citation type="submission" date="2021-03" db="EMBL/GenBank/DDBJ databases">
        <title>Acanthopleuribacteraceae sp. M133.</title>
        <authorList>
            <person name="Wang G."/>
        </authorList>
    </citation>
    <scope>NUCLEOTIDE SEQUENCE</scope>
    <source>
        <strain evidence="4">M133</strain>
    </source>
</reference>
<dbReference type="PROSITE" id="PS51833">
    <property type="entry name" value="HDOD"/>
    <property type="match status" value="1"/>
</dbReference>
<dbReference type="GO" id="GO:0000160">
    <property type="term" value="P:phosphorelay signal transduction system"/>
    <property type="evidence" value="ECO:0007669"/>
    <property type="project" value="InterPro"/>
</dbReference>
<feature type="domain" description="HDOD" evidence="3">
    <location>
        <begin position="140"/>
        <end position="329"/>
    </location>
</feature>
<dbReference type="Gene3D" id="1.10.3210.10">
    <property type="entry name" value="Hypothetical protein af1432"/>
    <property type="match status" value="1"/>
</dbReference>
<name>A0A8A4TQ87_SULCO</name>
<dbReference type="InterPro" id="IPR014626">
    <property type="entry name" value="Sig_transdc_resp-reg_put"/>
</dbReference>
<dbReference type="AlphaFoldDB" id="A0A8A4TQ87"/>
<dbReference type="KEGG" id="scor:J3U87_01655"/>
<dbReference type="PANTHER" id="PTHR33525:SF3">
    <property type="entry name" value="RIBONUCLEASE Y"/>
    <property type="match status" value="1"/>
</dbReference>
<dbReference type="Pfam" id="PF08668">
    <property type="entry name" value="HDOD"/>
    <property type="match status" value="1"/>
</dbReference>
<dbReference type="SUPFAM" id="SSF109604">
    <property type="entry name" value="HD-domain/PDEase-like"/>
    <property type="match status" value="1"/>
</dbReference>
<evidence type="ECO:0000313" key="5">
    <source>
        <dbReference type="Proteomes" id="UP000663929"/>
    </source>
</evidence>
<dbReference type="InterPro" id="IPR052340">
    <property type="entry name" value="RNase_Y/CdgJ"/>
</dbReference>
<dbReference type="InterPro" id="IPR003607">
    <property type="entry name" value="HD/PDEase_dom"/>
</dbReference>
<dbReference type="PANTHER" id="PTHR33525">
    <property type="match status" value="1"/>
</dbReference>
<dbReference type="InterPro" id="IPR001789">
    <property type="entry name" value="Sig_transdc_resp-reg_receiver"/>
</dbReference>
<keyword evidence="1" id="KW-0597">Phosphoprotein</keyword>
<dbReference type="Gene3D" id="3.40.50.2300">
    <property type="match status" value="1"/>
</dbReference>
<dbReference type="Pfam" id="PF00072">
    <property type="entry name" value="Response_reg"/>
    <property type="match status" value="1"/>
</dbReference>
<dbReference type="InterPro" id="IPR011006">
    <property type="entry name" value="CheY-like_superfamily"/>
</dbReference>
<protein>
    <submittedName>
        <fullName evidence="4">HDOD domain-containing protein</fullName>
    </submittedName>
</protein>
<dbReference type="EMBL" id="CP071793">
    <property type="protein sequence ID" value="QTD51148.1"/>
    <property type="molecule type" value="Genomic_DNA"/>
</dbReference>
<organism evidence="4 5">
    <name type="scientific">Sulfidibacter corallicola</name>
    <dbReference type="NCBI Taxonomy" id="2818388"/>
    <lineage>
        <taxon>Bacteria</taxon>
        <taxon>Pseudomonadati</taxon>
        <taxon>Acidobacteriota</taxon>
        <taxon>Holophagae</taxon>
        <taxon>Acanthopleuribacterales</taxon>
        <taxon>Acanthopleuribacteraceae</taxon>
        <taxon>Sulfidibacter</taxon>
    </lineage>
</organism>
<sequence length="384" mass="43204">MILNVLFVDDETRILDAFRRQLRPMRKEWKVWCADSGDKALSLLRENPIDVVISDMRMPGMDGATLLEYVAAKYPRTVRIVLSGHSDGQMASRAVRSAHQFLSKPCSFDHLKSTINQAIVLRDLLKNERLQELVSGTSLLPSLPDLYNQLVAELRTEAPSLDRVGKIVERDVSMAARILQLVNSPYFGLRFEIRNIQHAVNYLGVNTLKNMVLLIHVFSSCSGDAGLLRDFCDHSMLVATLARQITLISGAEFEEAEQAFTAGLLHDVGWLVLFNSGRLQHSGKHNEQSLLQAEQNLWESCHAEIGAYLLGIWGIPSEIVRIVAYHHRPSAAPYQSLSLAAVHVAEVFEMKDDSLLDRAMLKNLDLEDRIEDWHHLYLATTKGV</sequence>
<feature type="domain" description="Response regulatory" evidence="2">
    <location>
        <begin position="4"/>
        <end position="119"/>
    </location>
</feature>
<evidence type="ECO:0000259" key="3">
    <source>
        <dbReference type="PROSITE" id="PS51833"/>
    </source>
</evidence>
<dbReference type="SMART" id="SM00448">
    <property type="entry name" value="REC"/>
    <property type="match status" value="1"/>
</dbReference>
<dbReference type="CDD" id="cd00077">
    <property type="entry name" value="HDc"/>
    <property type="match status" value="1"/>
</dbReference>
<evidence type="ECO:0000313" key="4">
    <source>
        <dbReference type="EMBL" id="QTD51148.1"/>
    </source>
</evidence>
<keyword evidence="5" id="KW-1185">Reference proteome</keyword>
<dbReference type="SUPFAM" id="SSF52172">
    <property type="entry name" value="CheY-like"/>
    <property type="match status" value="1"/>
</dbReference>
<evidence type="ECO:0000256" key="1">
    <source>
        <dbReference type="PROSITE-ProRule" id="PRU00169"/>
    </source>
</evidence>